<dbReference type="RefSeq" id="WP_267624815.1">
    <property type="nucleotide sequence ID" value="NZ_JAODIW010000010.1"/>
</dbReference>
<dbReference type="AlphaFoldDB" id="A0ABD5P6L8"/>
<evidence type="ECO:0000313" key="7">
    <source>
        <dbReference type="Proteomes" id="UP001595921"/>
    </source>
</evidence>
<keyword evidence="7" id="KW-1185">Reference proteome</keyword>
<dbReference type="GO" id="GO:0003677">
    <property type="term" value="F:DNA binding"/>
    <property type="evidence" value="ECO:0007669"/>
    <property type="project" value="UniProtKB-KW"/>
</dbReference>
<dbReference type="InterPro" id="IPR022687">
    <property type="entry name" value="HTH_DTXR"/>
</dbReference>
<dbReference type="InterPro" id="IPR036390">
    <property type="entry name" value="WH_DNA-bd_sf"/>
</dbReference>
<evidence type="ECO:0000313" key="6">
    <source>
        <dbReference type="EMBL" id="MFC4356462.1"/>
    </source>
</evidence>
<comment type="caution">
    <text evidence="6">The sequence shown here is derived from an EMBL/GenBank/DDBJ whole genome shotgun (WGS) entry which is preliminary data.</text>
</comment>
<evidence type="ECO:0000256" key="2">
    <source>
        <dbReference type="ARBA" id="ARBA00023125"/>
    </source>
</evidence>
<dbReference type="SUPFAM" id="SSF46785">
    <property type="entry name" value="Winged helix' DNA-binding domain"/>
    <property type="match status" value="2"/>
</dbReference>
<dbReference type="CDD" id="cd00090">
    <property type="entry name" value="HTH_ARSR"/>
    <property type="match status" value="2"/>
</dbReference>
<dbReference type="InterPro" id="IPR051011">
    <property type="entry name" value="Metal_resp_trans_reg"/>
</dbReference>
<sequence length="301" mass="30552">MRDVPFVALVALLLVVAGVAPAAAMAADTGAPEHDPVLAGQAAGAHLVDASASGGVSAVAGESVSASTSLADAPFTDALLHGSAGTAHVDGAGIDALGELAFDDLRERGEHALDLARSGGAEGLPSVPLLVGGYSRYDDSDPLENDHRAAVFEVVGDAPGIAVSEVAKRADVSRSTARYHTRVLEAEGLVFGEKIRGKLRYFPADDEMPELTAALADEAAAGVLFAVARRGPVSVSALAEALDRAPSTVSHHLSRLDEAGLVERERDGGAVLTRVTPEVDAALAERPTLEGGPAVGAHADD</sequence>
<keyword evidence="3" id="KW-0804">Transcription</keyword>
<dbReference type="InterPro" id="IPR036388">
    <property type="entry name" value="WH-like_DNA-bd_sf"/>
</dbReference>
<dbReference type="PANTHER" id="PTHR43132">
    <property type="entry name" value="ARSENICAL RESISTANCE OPERON REPRESSOR ARSR-RELATED"/>
    <property type="match status" value="1"/>
</dbReference>
<dbReference type="PANTHER" id="PTHR43132:SF8">
    <property type="entry name" value="HTH-TYPE TRANSCRIPTIONAL REGULATOR KMTR"/>
    <property type="match status" value="1"/>
</dbReference>
<keyword evidence="2" id="KW-0238">DNA-binding</keyword>
<dbReference type="InterPro" id="IPR001845">
    <property type="entry name" value="HTH_ArsR_DNA-bd_dom"/>
</dbReference>
<evidence type="ECO:0000259" key="4">
    <source>
        <dbReference type="PROSITE" id="PS50944"/>
    </source>
</evidence>
<dbReference type="PROSITE" id="PS50944">
    <property type="entry name" value="HTH_DTXR"/>
    <property type="match status" value="1"/>
</dbReference>
<dbReference type="InterPro" id="IPR011991">
    <property type="entry name" value="ArsR-like_HTH"/>
</dbReference>
<accession>A0ABD5P6L8</accession>
<dbReference type="EMBL" id="JBHSDS010000001">
    <property type="protein sequence ID" value="MFC4356462.1"/>
    <property type="molecule type" value="Genomic_DNA"/>
</dbReference>
<feature type="domain" description="HTH dtxR-type" evidence="4">
    <location>
        <begin position="229"/>
        <end position="273"/>
    </location>
</feature>
<reference evidence="6 7" key="1">
    <citation type="journal article" date="2019" name="Int. J. Syst. Evol. Microbiol.">
        <title>The Global Catalogue of Microorganisms (GCM) 10K type strain sequencing project: providing services to taxonomists for standard genome sequencing and annotation.</title>
        <authorList>
            <consortium name="The Broad Institute Genomics Platform"/>
            <consortium name="The Broad Institute Genome Sequencing Center for Infectious Disease"/>
            <person name="Wu L."/>
            <person name="Ma J."/>
        </authorList>
    </citation>
    <scope>NUCLEOTIDE SEQUENCE [LARGE SCALE GENOMIC DNA]</scope>
    <source>
        <strain evidence="6 7">CGMCC 1.12553</strain>
    </source>
</reference>
<protein>
    <submittedName>
        <fullName evidence="6">Winged helix-turn-helix transcriptional regulator</fullName>
    </submittedName>
</protein>
<gene>
    <name evidence="6" type="ORF">ACFO0N_00695</name>
</gene>
<dbReference type="SMART" id="SM00418">
    <property type="entry name" value="HTH_ARSR"/>
    <property type="match status" value="1"/>
</dbReference>
<evidence type="ECO:0000256" key="1">
    <source>
        <dbReference type="ARBA" id="ARBA00023015"/>
    </source>
</evidence>
<name>A0ABD5P6L8_9EURY</name>
<keyword evidence="1" id="KW-0805">Transcription regulation</keyword>
<feature type="domain" description="HTH arsR-type" evidence="5">
    <location>
        <begin position="199"/>
        <end position="301"/>
    </location>
</feature>
<evidence type="ECO:0000259" key="5">
    <source>
        <dbReference type="PROSITE" id="PS50987"/>
    </source>
</evidence>
<evidence type="ECO:0000256" key="3">
    <source>
        <dbReference type="ARBA" id="ARBA00023163"/>
    </source>
</evidence>
<organism evidence="6 7">
    <name type="scientific">Halobium salinum</name>
    <dbReference type="NCBI Taxonomy" id="1364940"/>
    <lineage>
        <taxon>Archaea</taxon>
        <taxon>Methanobacteriati</taxon>
        <taxon>Methanobacteriota</taxon>
        <taxon>Stenosarchaea group</taxon>
        <taxon>Halobacteria</taxon>
        <taxon>Halobacteriales</taxon>
        <taxon>Haloferacaceae</taxon>
        <taxon>Halobium</taxon>
    </lineage>
</organism>
<dbReference type="PROSITE" id="PS50987">
    <property type="entry name" value="HTH_ARSR_2"/>
    <property type="match status" value="1"/>
</dbReference>
<dbReference type="Pfam" id="PF12840">
    <property type="entry name" value="HTH_20"/>
    <property type="match status" value="2"/>
</dbReference>
<proteinExistence type="predicted"/>
<dbReference type="Proteomes" id="UP001595921">
    <property type="component" value="Unassembled WGS sequence"/>
</dbReference>
<dbReference type="Gene3D" id="1.10.10.10">
    <property type="entry name" value="Winged helix-like DNA-binding domain superfamily/Winged helix DNA-binding domain"/>
    <property type="match status" value="2"/>
</dbReference>